<comment type="caution">
    <text evidence="1">The sequence shown here is derived from an EMBL/GenBank/DDBJ whole genome shotgun (WGS) entry which is preliminary data.</text>
</comment>
<evidence type="ECO:0000313" key="1">
    <source>
        <dbReference type="EMBL" id="KAB1976726.1"/>
    </source>
</evidence>
<proteinExistence type="predicted"/>
<keyword evidence="2" id="KW-1185">Reference proteome</keyword>
<evidence type="ECO:0000313" key="2">
    <source>
        <dbReference type="Proteomes" id="UP000442990"/>
    </source>
</evidence>
<dbReference type="Proteomes" id="UP000442990">
    <property type="component" value="Unassembled WGS sequence"/>
</dbReference>
<accession>A0A7J5D1E9</accession>
<name>A0A7J5D1E9_9ACTN</name>
<dbReference type="AlphaFoldDB" id="A0A7J5D1E9"/>
<organism evidence="1 2">
    <name type="scientific">Streptomyces triticiradicis</name>
    <dbReference type="NCBI Taxonomy" id="2651189"/>
    <lineage>
        <taxon>Bacteria</taxon>
        <taxon>Bacillati</taxon>
        <taxon>Actinomycetota</taxon>
        <taxon>Actinomycetes</taxon>
        <taxon>Kitasatosporales</taxon>
        <taxon>Streptomycetaceae</taxon>
        <taxon>Streptomyces</taxon>
    </lineage>
</organism>
<gene>
    <name evidence="1" type="ORF">F8144_43590</name>
</gene>
<reference evidence="1 2" key="1">
    <citation type="submission" date="2019-09" db="EMBL/GenBank/DDBJ databases">
        <title>Isolation and identification of active actinomycetes.</title>
        <authorList>
            <person name="Yu Z."/>
            <person name="Han C."/>
            <person name="Yu B."/>
        </authorList>
    </citation>
    <scope>NUCLEOTIDE SEQUENCE [LARGE SCALE GENOMIC DNA]</scope>
    <source>
        <strain evidence="1 2">NEAU-H2</strain>
    </source>
</reference>
<protein>
    <submittedName>
        <fullName evidence="1">Uncharacterized protein</fullName>
    </submittedName>
</protein>
<dbReference type="EMBL" id="WBKG01000076">
    <property type="protein sequence ID" value="KAB1976726.1"/>
    <property type="molecule type" value="Genomic_DNA"/>
</dbReference>
<sequence>MIDDYRLYLHHRWMGGCTNAAALTREIQQLGYRGDINTVRGIAVGTGKHLPTSPTPVSFSTPHTSAIPPLPRVIWCA</sequence>